<dbReference type="Proteomes" id="UP000606922">
    <property type="component" value="Unassembled WGS sequence"/>
</dbReference>
<accession>A0A916SCG1</accession>
<dbReference type="InterPro" id="IPR029063">
    <property type="entry name" value="SAM-dependent_MTases_sf"/>
</dbReference>
<evidence type="ECO:0000256" key="4">
    <source>
        <dbReference type="ARBA" id="ARBA00047942"/>
    </source>
</evidence>
<sequence length="1551" mass="172119">MPNSDAFIVSEDWISESYFTSDATKQSYFARVIERRKGWEARKAELGNSPLTRFSAVRGEISSLIVAAADESTGDGSRADAAHDLTALLHRTLGFHDPGRAQRSSGPITWVRSTSVDTDVVALVDAMPADSLEDLLSKETGRLSEPWLDDDGKEIASVVARALSSIFADSESPDFAVVFAGRWTLVAERSRWAEGRYLAIDVQLVADRNEVKRGGEIDSALAALHSDSFIPEADGSVWWSLTLDDSIKHTVGVSQDLREGIRLSIEDIANEVVQRRATKGLEPLPDDQAQPLAIQSLRFLYRILFLLFAEASPELEVLPTNAADYDKGYSLDRLRELVQVKIESPKAKNGTHFYDSLAVLFRLVDQGHTPPKSDEEHDALTFNALRADLFSSSATSHIDEVGLGNEALQRVLDRLLLSKKQNNKQRGFISYAELGINQLGAVYEGLMSYTGFFASEPLYEVAPNGDSSKGSWVVPVAHVDAEAENAETWIDPHFVRREDEITQASAPVKHDRGEFVFRLAGRERQQSASYYTPEVLTRFTVSQALEELLDQDGVVTSAEAVLAITVCEPALGSGAFAIEAVRQLAEAYLKRRQNELGMRVDPEEYTRELQRVKAYIALHQVYGVDLNGTAVELAEISLWLDTMAPGLDAPWFGLHLRRGNSLIGARRAVYSAGQVADKSWLKAVPRDVALDEFDGIGAGIHHFLLPAEGWGATAGAKEGKELAPAAVTALKAWRRTVALKPSKKQVDELASISQRVEVLWGFARRRLEIADREVRRSIPVWGRDVETAGAVTREQIESSLADANGSYRRLRRIMDAWNALWFWPLTDAATGGVAPPTMQQWIDACRLIVGRTVEAKPAALRQGQASLSGGQSWTELDTEEQIELGYAGAVPIDDVLAKHPWLGVCEGVANQQGFFHWELDFAPVFERGGFDLQVGNPPWVRPDFDEAASLAESDVWWALVNKPPEEVARARRATVLAFDATRESYLSDVTSVVALRERVSAKTEYPHLAGLRPDLYRCFMEQTWRHVSPRGIVALIHPETHFTDEKAGRLRSATYRRLRRHWQFINEFSLFEIHHLVSYGIHVYGAESTTVDFAMATSIYHPSVVERSLLHDGSGQEPGLKDPDGNWDVRPHRNRIIRVTDETLVTWHAILEGVEVPVAQTRMVYAVNTDVASVLAKLVDAPRIANLGLEFSAGLIETQARAKRIIEHKWTRPTEWADVVLQGPHIHVANPAYKRPNPALLHNQDWSATDLEALGPEEIPSTSYKRVASLAVYRNAYGHSTSATGSSLDLTRLAWRGMAANTGERTLIPVILPPEVGHVNVVFSAGKAGLGVSSLIGALAGMSSLLGDFTIRISPKSNIYMSSAERVPMVDRQALLPALSLRLMRLNAVSAQYAQLWTDSWTSENLADKWTGGLQFDGRRELGLVNSVWGRDTPLRRASDRRQALLEIDALAAIAFGVTADELCTIYRTQFPVLYGYDHESHYYDVNGRLVPNPILSIWKKKGDLISDEERTATNQAGNSYEYKLPFVTLDREADMRQAYTHFETILKERT</sequence>
<dbReference type="RefSeq" id="WP_188509133.1">
    <property type="nucleotide sequence ID" value="NZ_BMGB01000001.1"/>
</dbReference>
<dbReference type="InterPro" id="IPR050953">
    <property type="entry name" value="N4_N6_ade-DNA_methylase"/>
</dbReference>
<dbReference type="EMBL" id="BMGB01000001">
    <property type="protein sequence ID" value="GGA93465.1"/>
    <property type="molecule type" value="Genomic_DNA"/>
</dbReference>
<organism evidence="5 6">
    <name type="scientific">Conyzicola nivalis</name>
    <dbReference type="NCBI Taxonomy" id="1477021"/>
    <lineage>
        <taxon>Bacteria</taxon>
        <taxon>Bacillati</taxon>
        <taxon>Actinomycetota</taxon>
        <taxon>Actinomycetes</taxon>
        <taxon>Micrococcales</taxon>
        <taxon>Microbacteriaceae</taxon>
        <taxon>Conyzicola</taxon>
    </lineage>
</organism>
<evidence type="ECO:0000313" key="6">
    <source>
        <dbReference type="Proteomes" id="UP000606922"/>
    </source>
</evidence>
<dbReference type="PANTHER" id="PTHR33841:SF1">
    <property type="entry name" value="DNA METHYLTRANSFERASE A"/>
    <property type="match status" value="1"/>
</dbReference>
<dbReference type="GO" id="GO:0009007">
    <property type="term" value="F:site-specific DNA-methyltransferase (adenine-specific) activity"/>
    <property type="evidence" value="ECO:0007669"/>
    <property type="project" value="UniProtKB-EC"/>
</dbReference>
<proteinExistence type="predicted"/>
<dbReference type="PANTHER" id="PTHR33841">
    <property type="entry name" value="DNA METHYLTRANSFERASE YEEA-RELATED"/>
    <property type="match status" value="1"/>
</dbReference>
<evidence type="ECO:0000256" key="2">
    <source>
        <dbReference type="ARBA" id="ARBA00022603"/>
    </source>
</evidence>
<keyword evidence="2" id="KW-0489">Methyltransferase</keyword>
<dbReference type="SUPFAM" id="SSF53335">
    <property type="entry name" value="S-adenosyl-L-methionine-dependent methyltransferases"/>
    <property type="match status" value="1"/>
</dbReference>
<evidence type="ECO:0000256" key="1">
    <source>
        <dbReference type="ARBA" id="ARBA00011900"/>
    </source>
</evidence>
<evidence type="ECO:0000313" key="5">
    <source>
        <dbReference type="EMBL" id="GGA93465.1"/>
    </source>
</evidence>
<protein>
    <recommendedName>
        <fullName evidence="1">site-specific DNA-methyltransferase (adenine-specific)</fullName>
        <ecNumber evidence="1">2.1.1.72</ecNumber>
    </recommendedName>
</protein>
<reference evidence="5" key="1">
    <citation type="journal article" date="2014" name="Int. J. Syst. Evol. Microbiol.">
        <title>Complete genome sequence of Corynebacterium casei LMG S-19264T (=DSM 44701T), isolated from a smear-ripened cheese.</title>
        <authorList>
            <consortium name="US DOE Joint Genome Institute (JGI-PGF)"/>
            <person name="Walter F."/>
            <person name="Albersmeier A."/>
            <person name="Kalinowski J."/>
            <person name="Ruckert C."/>
        </authorList>
    </citation>
    <scope>NUCLEOTIDE SEQUENCE</scope>
    <source>
        <strain evidence="5">CGMCC 1.12813</strain>
    </source>
</reference>
<keyword evidence="5" id="KW-0378">Hydrolase</keyword>
<keyword evidence="5" id="KW-0540">Nuclease</keyword>
<comment type="catalytic activity">
    <reaction evidence="4">
        <text>a 2'-deoxyadenosine in DNA + S-adenosyl-L-methionine = an N(6)-methyl-2'-deoxyadenosine in DNA + S-adenosyl-L-homocysteine + H(+)</text>
        <dbReference type="Rhea" id="RHEA:15197"/>
        <dbReference type="Rhea" id="RHEA-COMP:12418"/>
        <dbReference type="Rhea" id="RHEA-COMP:12419"/>
        <dbReference type="ChEBI" id="CHEBI:15378"/>
        <dbReference type="ChEBI" id="CHEBI:57856"/>
        <dbReference type="ChEBI" id="CHEBI:59789"/>
        <dbReference type="ChEBI" id="CHEBI:90615"/>
        <dbReference type="ChEBI" id="CHEBI:90616"/>
        <dbReference type="EC" id="2.1.1.72"/>
    </reaction>
</comment>
<gene>
    <name evidence="5" type="ORF">GCM10010979_05040</name>
</gene>
<reference evidence="5" key="2">
    <citation type="submission" date="2020-09" db="EMBL/GenBank/DDBJ databases">
        <authorList>
            <person name="Sun Q."/>
            <person name="Zhou Y."/>
        </authorList>
    </citation>
    <scope>NUCLEOTIDE SEQUENCE</scope>
    <source>
        <strain evidence="5">CGMCC 1.12813</strain>
    </source>
</reference>
<name>A0A916SCG1_9MICO</name>
<evidence type="ECO:0000256" key="3">
    <source>
        <dbReference type="ARBA" id="ARBA00022679"/>
    </source>
</evidence>
<comment type="caution">
    <text evidence="5">The sequence shown here is derived from an EMBL/GenBank/DDBJ whole genome shotgun (WGS) entry which is preliminary data.</text>
</comment>
<dbReference type="EC" id="2.1.1.72" evidence="1"/>
<dbReference type="GO" id="GO:0032259">
    <property type="term" value="P:methylation"/>
    <property type="evidence" value="ECO:0007669"/>
    <property type="project" value="UniProtKB-KW"/>
</dbReference>
<keyword evidence="6" id="KW-1185">Reference proteome</keyword>
<keyword evidence="3" id="KW-0808">Transferase</keyword>
<dbReference type="PRINTS" id="PR00507">
    <property type="entry name" value="N12N6MTFRASE"/>
</dbReference>
<dbReference type="Gene3D" id="3.40.50.150">
    <property type="entry name" value="Vaccinia Virus protein VP39"/>
    <property type="match status" value="2"/>
</dbReference>
<keyword evidence="5" id="KW-0255">Endonuclease</keyword>
<dbReference type="GO" id="GO:0004519">
    <property type="term" value="F:endonuclease activity"/>
    <property type="evidence" value="ECO:0007669"/>
    <property type="project" value="UniProtKB-KW"/>
</dbReference>